<feature type="compositionally biased region" description="Basic and acidic residues" evidence="1">
    <location>
        <begin position="206"/>
        <end position="223"/>
    </location>
</feature>
<evidence type="ECO:0000313" key="2">
    <source>
        <dbReference type="Proteomes" id="UP000050791"/>
    </source>
</evidence>
<feature type="region of interest" description="Disordered" evidence="1">
    <location>
        <begin position="905"/>
        <end position="934"/>
    </location>
</feature>
<feature type="region of interest" description="Disordered" evidence="1">
    <location>
        <begin position="619"/>
        <end position="648"/>
    </location>
</feature>
<reference evidence="3" key="1">
    <citation type="submission" date="2023-11" db="UniProtKB">
        <authorList>
            <consortium name="WormBaseParasite"/>
        </authorList>
    </citation>
    <scope>IDENTIFICATION</scope>
</reference>
<feature type="compositionally biased region" description="Basic and acidic residues" evidence="1">
    <location>
        <begin position="536"/>
        <end position="551"/>
    </location>
</feature>
<feature type="compositionally biased region" description="Polar residues" evidence="1">
    <location>
        <begin position="763"/>
        <end position="778"/>
    </location>
</feature>
<feature type="region of interest" description="Disordered" evidence="1">
    <location>
        <begin position="965"/>
        <end position="987"/>
    </location>
</feature>
<feature type="region of interest" description="Disordered" evidence="1">
    <location>
        <begin position="822"/>
        <end position="844"/>
    </location>
</feature>
<feature type="compositionally biased region" description="Basic and acidic residues" evidence="1">
    <location>
        <begin position="822"/>
        <end position="837"/>
    </location>
</feature>
<feature type="compositionally biased region" description="Polar residues" evidence="1">
    <location>
        <begin position="477"/>
        <end position="492"/>
    </location>
</feature>
<feature type="region of interest" description="Disordered" evidence="1">
    <location>
        <begin position="762"/>
        <end position="791"/>
    </location>
</feature>
<sequence>MAIDEQAFLLRLSTIKENENIDPNMLKEFLGSGDLPSNSKQPANSFKIGSGAKTMDDNSRLPVSPTPIFRTKISPGGPTNNLTSTPIQGTSDGVLADFFSNLLKKRPVVNNTTGETSTEPQLQRTSLSSDQKDKQQDNMDTSVKCSRNSIDEDGEKLFTIEITEKHTQYAKVETDLNDITKQNEYTEIDHEKVKNESDETTNNASRKLEKDEPQHKQQHDKTKGKQTKTMEGNNGREESENLVRYTEKIQSEKENTNRELQETSHQDLQNQNKTPTELIEKIDEVDSAQTFDAPLVASMNASKAHLDPMTDQPPVVELSQTSDNLTDHIDTEHLNNQLHTSPDNTNPTDLNDEINEVDSAPNSESTIVPSHINPLLGHTSGTSITTILSDTMTEGRSDENHELPETSHQDLQNQNKTPTELIEKIDEVDSAQTFDAPLVASMNASKAHLDPMTDQPPVVELSQTSDNLTDHIDTEHLNNQLHTSPDNTNPTDLNDEINEVDSAPNSESTIVPSHINPLLGHTSGTSITTILSDTMTEGRSDENHELPETSHQDLQNQNKTPTELIEKIDEVDSAQTFDAPLVASMNASKAHLDPMTDQPPVVELSQTSDNLTDHIDTEHLNNQLHTSPDNTNPTDLNDEINEVDSAPNSESTIVPSHINPLLGHTSGTSITTILSDTMTEGRSDENHELPETSHQDLQNQNKTPTELIEKIDEVDSAQTFDAPLVASMNASKAHLDPMTDQPPVVELSQTSDNLTDHIDTEHLNNQLHTSPDNTNPTDLNDEINEVDSAPNSESTIVPSHINPLLGHTSGTSITTILSDTMTEGRSDENHELPETSHQDLQNQNKTPTELIEKIDEVDSAQTFDAPLVASMNASKAHLDPMTDQPPVVELSQTSDNLTDHIDTEHLNNQLHTSPDNTNPTDLNDEINEVDSAPNSESTIVPSHINPLLGHTSGTSITTILSDTMTEGRSDENHELPETSHQDLQNQNKTPTELIEKIDEVDSAQTFDAPLVASMNASKAHLDPMTDQPPVVELSQTSDNLTDHIDTEHLNNQFHTSPDNTNPTDLNDEINEVDSAPNSESTIVPSHINPLLGTTSEMLNSLLPDSNNSYVGPSAILGNENNVAVLRDMAILGSDSTSIVFVDAGYSENISSNGNSILSEDFSKTVTSSTNEGTTSRASSVINSPLSIQKSLESIKIHSRLKPSSYTNTTIQKNKSLPPSPRLLQKPTVKQYISGSQRSPTMTGPNFGQTNILTNTKTKYVSSTSANASPNLIRKPLSSLSKNTDSKK</sequence>
<feature type="region of interest" description="Disordered" evidence="1">
    <location>
        <begin position="333"/>
        <end position="362"/>
    </location>
</feature>
<feature type="compositionally biased region" description="Polar residues" evidence="1">
    <location>
        <begin position="620"/>
        <end position="635"/>
    </location>
</feature>
<feature type="compositionally biased region" description="Polar residues" evidence="1">
    <location>
        <begin position="138"/>
        <end position="148"/>
    </location>
</feature>
<feature type="compositionally biased region" description="Basic and acidic residues" evidence="1">
    <location>
        <begin position="234"/>
        <end position="265"/>
    </location>
</feature>
<name>A0AA85B168_9TREM</name>
<feature type="region of interest" description="Disordered" evidence="1">
    <location>
        <begin position="187"/>
        <end position="273"/>
    </location>
</feature>
<feature type="compositionally biased region" description="Polar residues" evidence="1">
    <location>
        <begin position="334"/>
        <end position="349"/>
    </location>
</feature>
<feature type="region of interest" description="Disordered" evidence="1">
    <location>
        <begin position="32"/>
        <end position="89"/>
    </location>
</feature>
<feature type="compositionally biased region" description="Polar residues" evidence="1">
    <location>
        <begin position="906"/>
        <end position="921"/>
    </location>
</feature>
<feature type="region of interest" description="Disordered" evidence="1">
    <location>
        <begin position="1263"/>
        <end position="1287"/>
    </location>
</feature>
<feature type="region of interest" description="Disordered" evidence="1">
    <location>
        <begin position="679"/>
        <end position="701"/>
    </location>
</feature>
<evidence type="ECO:0000256" key="1">
    <source>
        <dbReference type="SAM" id="MobiDB-lite"/>
    </source>
</evidence>
<feature type="compositionally biased region" description="Basic and acidic residues" evidence="1">
    <location>
        <begin position="679"/>
        <end position="694"/>
    </location>
</feature>
<feature type="compositionally biased region" description="Polar residues" evidence="1">
    <location>
        <begin position="77"/>
        <end position="89"/>
    </location>
</feature>
<dbReference type="WBParaSite" id="SMTH1_19980.1">
    <property type="protein sequence ID" value="SMTH1_19980.1"/>
    <property type="gene ID" value="SMTH1_19980"/>
</dbReference>
<feature type="compositionally biased region" description="Polar residues" evidence="1">
    <location>
        <begin position="1277"/>
        <end position="1287"/>
    </location>
</feature>
<feature type="region of interest" description="Disordered" evidence="1">
    <location>
        <begin position="393"/>
        <end position="415"/>
    </location>
</feature>
<proteinExistence type="predicted"/>
<evidence type="ECO:0000313" key="3">
    <source>
        <dbReference type="WBParaSite" id="SMTH1_19980.1"/>
    </source>
</evidence>
<feature type="compositionally biased region" description="Basic and acidic residues" evidence="1">
    <location>
        <begin position="187"/>
        <end position="197"/>
    </location>
</feature>
<feature type="region of interest" description="Disordered" evidence="1">
    <location>
        <begin position="476"/>
        <end position="506"/>
    </location>
</feature>
<organism evidence="2 3">
    <name type="scientific">Schistosoma mattheei</name>
    <dbReference type="NCBI Taxonomy" id="31246"/>
    <lineage>
        <taxon>Eukaryota</taxon>
        <taxon>Metazoa</taxon>
        <taxon>Spiralia</taxon>
        <taxon>Lophotrochozoa</taxon>
        <taxon>Platyhelminthes</taxon>
        <taxon>Trematoda</taxon>
        <taxon>Digenea</taxon>
        <taxon>Strigeidida</taxon>
        <taxon>Schistosomatoidea</taxon>
        <taxon>Schistosomatidae</taxon>
        <taxon>Schistosoma</taxon>
    </lineage>
</organism>
<feature type="compositionally biased region" description="Basic and acidic residues" evidence="1">
    <location>
        <begin position="965"/>
        <end position="980"/>
    </location>
</feature>
<feature type="compositionally biased region" description="Polar residues" evidence="1">
    <location>
        <begin position="109"/>
        <end position="129"/>
    </location>
</feature>
<feature type="compositionally biased region" description="Polar residues" evidence="1">
    <location>
        <begin position="35"/>
        <end position="44"/>
    </location>
</feature>
<dbReference type="Proteomes" id="UP000050791">
    <property type="component" value="Unassembled WGS sequence"/>
</dbReference>
<protein>
    <submittedName>
        <fullName evidence="3">Uncharacterized protein</fullName>
    </submittedName>
</protein>
<feature type="region of interest" description="Disordered" evidence="1">
    <location>
        <begin position="536"/>
        <end position="558"/>
    </location>
</feature>
<feature type="compositionally biased region" description="Basic and acidic residues" evidence="1">
    <location>
        <begin position="393"/>
        <end position="408"/>
    </location>
</feature>
<feature type="region of interest" description="Disordered" evidence="1">
    <location>
        <begin position="109"/>
        <end position="148"/>
    </location>
</feature>
<accession>A0AA85B168</accession>